<dbReference type="CDD" id="cd03190">
    <property type="entry name" value="GST_C_Omega_like"/>
    <property type="match status" value="1"/>
</dbReference>
<dbReference type="GO" id="GO:0005737">
    <property type="term" value="C:cytoplasm"/>
    <property type="evidence" value="ECO:0007669"/>
    <property type="project" value="TreeGrafter"/>
</dbReference>
<dbReference type="SUPFAM" id="SSF47616">
    <property type="entry name" value="GST C-terminal domain-like"/>
    <property type="match status" value="1"/>
</dbReference>
<dbReference type="Gene3D" id="1.20.1050.10">
    <property type="match status" value="1"/>
</dbReference>
<keyword evidence="2" id="KW-1185">Reference proteome</keyword>
<dbReference type="InterPro" id="IPR036282">
    <property type="entry name" value="Glutathione-S-Trfase_C_sf"/>
</dbReference>
<evidence type="ECO:0000313" key="1">
    <source>
        <dbReference type="EMBL" id="OHF01551.1"/>
    </source>
</evidence>
<dbReference type="Pfam" id="PF13410">
    <property type="entry name" value="GST_C_2"/>
    <property type="match status" value="1"/>
</dbReference>
<dbReference type="PANTHER" id="PTHR32419">
    <property type="entry name" value="GLUTATHIONYL-HYDROQUINONE REDUCTASE"/>
    <property type="match status" value="1"/>
</dbReference>
<dbReference type="EMBL" id="MJBS01000018">
    <property type="protein sequence ID" value="OHF01551.1"/>
    <property type="molecule type" value="Genomic_DNA"/>
</dbReference>
<dbReference type="STRING" id="1209926.A0A1G4BJE5"/>
<sequence length="268" mass="30499">MARNDCGADDELGWRFATPDDTEIDGENVIPDPNGTFKYLKELYFACDPNYAGRITVPVLFDKKTKTIVNNESSDILRMFGTEFDDLVDGEYRKVTLYPDDLQAQIDEAHGWHFDTINSGVYRSGFATTQEGYNDAVTTLFESLDKVEAHLASVKSGPYYFGEILTEVDVRLYVTIIRFDPAYAQHFKCNIRDIRSGYPLIHRWLRRLYWNNAAFRDTTNFLHIKYHYTKSHAQINPFGVTPIGPLPNILPLEQEVAAAEAAGHGGRK</sequence>
<dbReference type="GO" id="GO:0004364">
    <property type="term" value="F:glutathione transferase activity"/>
    <property type="evidence" value="ECO:0007669"/>
    <property type="project" value="InterPro"/>
</dbReference>
<dbReference type="PANTHER" id="PTHR32419:SF6">
    <property type="entry name" value="GLUTATHIONE S-TRANSFERASE OMEGA-LIKE 1-RELATED"/>
    <property type="match status" value="1"/>
</dbReference>
<dbReference type="OrthoDB" id="2309723at2759"/>
<proteinExistence type="predicted"/>
<dbReference type="Proteomes" id="UP000176998">
    <property type="component" value="Unassembled WGS sequence"/>
</dbReference>
<dbReference type="Gene3D" id="3.40.30.10">
    <property type="entry name" value="Glutaredoxin"/>
    <property type="match status" value="1"/>
</dbReference>
<name>A0A1G4BJE5_9PEZI</name>
<dbReference type="AlphaFoldDB" id="A0A1G4BJE5"/>
<keyword evidence="1" id="KW-0808">Transferase</keyword>
<organism evidence="1 2">
    <name type="scientific">Colletotrichum orchidophilum</name>
    <dbReference type="NCBI Taxonomy" id="1209926"/>
    <lineage>
        <taxon>Eukaryota</taxon>
        <taxon>Fungi</taxon>
        <taxon>Dikarya</taxon>
        <taxon>Ascomycota</taxon>
        <taxon>Pezizomycotina</taxon>
        <taxon>Sordariomycetes</taxon>
        <taxon>Hypocreomycetidae</taxon>
        <taxon>Glomerellales</taxon>
        <taxon>Glomerellaceae</taxon>
        <taxon>Colletotrichum</taxon>
    </lineage>
</organism>
<dbReference type="InterPro" id="IPR016639">
    <property type="entry name" value="GST_Omega/GSH"/>
</dbReference>
<accession>A0A1G4BJE5</accession>
<evidence type="ECO:0000313" key="2">
    <source>
        <dbReference type="Proteomes" id="UP000176998"/>
    </source>
</evidence>
<gene>
    <name evidence="1" type="ORF">CORC01_03041</name>
</gene>
<dbReference type="InterPro" id="IPR047047">
    <property type="entry name" value="GST_Omega-like_C"/>
</dbReference>
<dbReference type="GeneID" id="34556201"/>
<reference evidence="1 2" key="1">
    <citation type="submission" date="2016-09" db="EMBL/GenBank/DDBJ databases">
        <authorList>
            <person name="Capua I."/>
            <person name="De Benedictis P."/>
            <person name="Joannis T."/>
            <person name="Lombin L.H."/>
            <person name="Cattoli G."/>
        </authorList>
    </citation>
    <scope>NUCLEOTIDE SEQUENCE [LARGE SCALE GENOMIC DNA]</scope>
    <source>
        <strain evidence="1 2">IMI 309357</strain>
    </source>
</reference>
<comment type="caution">
    <text evidence="1">The sequence shown here is derived from an EMBL/GenBank/DDBJ whole genome shotgun (WGS) entry which is preliminary data.</text>
</comment>
<dbReference type="RefSeq" id="XP_022478693.1">
    <property type="nucleotide sequence ID" value="XM_022614691.1"/>
</dbReference>
<protein>
    <submittedName>
        <fullName evidence="1">Glutathione S-transferase</fullName>
    </submittedName>
</protein>